<evidence type="ECO:0000256" key="1">
    <source>
        <dbReference type="ARBA" id="ARBA00022617"/>
    </source>
</evidence>
<dbReference type="RefSeq" id="WP_377355575.1">
    <property type="nucleotide sequence ID" value="NZ_JBHTCM010000004.1"/>
</dbReference>
<sequence>MRRARFPLPPLLLLAGLTACGDGAIPARIDAYDAPRTLWDLSGAEPPPTGTVTVGQTAAEGGTDAGRGAELYGILCAPCHGARGAGDGLVVGRYVPAPPPLDLPRLRAADDAALLAVIAHGHGRMYGFADRTDAAARRAILAHLRMLQSGGMPEGDTP</sequence>
<evidence type="ECO:0000313" key="7">
    <source>
        <dbReference type="EMBL" id="MFC7331664.1"/>
    </source>
</evidence>
<evidence type="ECO:0000313" key="8">
    <source>
        <dbReference type="Proteomes" id="UP001596456"/>
    </source>
</evidence>
<dbReference type="EMBL" id="JBHTCM010000004">
    <property type="protein sequence ID" value="MFC7331664.1"/>
    <property type="molecule type" value="Genomic_DNA"/>
</dbReference>
<dbReference type="InterPro" id="IPR009056">
    <property type="entry name" value="Cyt_c-like_dom"/>
</dbReference>
<dbReference type="Pfam" id="PF13442">
    <property type="entry name" value="Cytochrome_CBB3"/>
    <property type="match status" value="1"/>
</dbReference>
<evidence type="ECO:0000256" key="2">
    <source>
        <dbReference type="ARBA" id="ARBA00022723"/>
    </source>
</evidence>
<dbReference type="PROSITE" id="PS51257">
    <property type="entry name" value="PROKAR_LIPOPROTEIN"/>
    <property type="match status" value="1"/>
</dbReference>
<evidence type="ECO:0000259" key="6">
    <source>
        <dbReference type="PROSITE" id="PS51007"/>
    </source>
</evidence>
<organism evidence="7 8">
    <name type="scientific">Rhodocista pekingensis</name>
    <dbReference type="NCBI Taxonomy" id="201185"/>
    <lineage>
        <taxon>Bacteria</taxon>
        <taxon>Pseudomonadati</taxon>
        <taxon>Pseudomonadota</taxon>
        <taxon>Alphaproteobacteria</taxon>
        <taxon>Rhodospirillales</taxon>
        <taxon>Azospirillaceae</taxon>
        <taxon>Rhodocista</taxon>
    </lineage>
</organism>
<keyword evidence="5" id="KW-0732">Signal</keyword>
<feature type="signal peptide" evidence="5">
    <location>
        <begin position="1"/>
        <end position="21"/>
    </location>
</feature>
<dbReference type="SUPFAM" id="SSF46626">
    <property type="entry name" value="Cytochrome c"/>
    <property type="match status" value="1"/>
</dbReference>
<keyword evidence="8" id="KW-1185">Reference proteome</keyword>
<keyword evidence="2 4" id="KW-0479">Metal-binding</keyword>
<evidence type="ECO:0000256" key="3">
    <source>
        <dbReference type="ARBA" id="ARBA00023004"/>
    </source>
</evidence>
<dbReference type="PANTHER" id="PTHR40394">
    <property type="entry name" value="LIPOPROTEIN-RELATED"/>
    <property type="match status" value="1"/>
</dbReference>
<keyword evidence="3 4" id="KW-0408">Iron</keyword>
<accession>A0ABW2KNV7</accession>
<dbReference type="InterPro" id="IPR036909">
    <property type="entry name" value="Cyt_c-like_dom_sf"/>
</dbReference>
<keyword evidence="1 4" id="KW-0349">Heme</keyword>
<gene>
    <name evidence="7" type="ORF">ACFQPS_00685</name>
</gene>
<protein>
    <submittedName>
        <fullName evidence="7">C-type cytochrome</fullName>
    </submittedName>
</protein>
<evidence type="ECO:0000256" key="5">
    <source>
        <dbReference type="SAM" id="SignalP"/>
    </source>
</evidence>
<name>A0ABW2KNV7_9PROT</name>
<dbReference type="Gene3D" id="1.10.760.10">
    <property type="entry name" value="Cytochrome c-like domain"/>
    <property type="match status" value="1"/>
</dbReference>
<feature type="chain" id="PRO_5045496974" evidence="5">
    <location>
        <begin position="22"/>
        <end position="158"/>
    </location>
</feature>
<dbReference type="Proteomes" id="UP001596456">
    <property type="component" value="Unassembled WGS sequence"/>
</dbReference>
<comment type="caution">
    <text evidence="7">The sequence shown here is derived from an EMBL/GenBank/DDBJ whole genome shotgun (WGS) entry which is preliminary data.</text>
</comment>
<proteinExistence type="predicted"/>
<feature type="domain" description="Cytochrome c" evidence="6">
    <location>
        <begin position="63"/>
        <end position="148"/>
    </location>
</feature>
<dbReference type="PANTHER" id="PTHR40394:SF2">
    <property type="entry name" value="QUINOL:CYTOCHROME C OXIDOREDUCTASE MEMBRANE PROTEIN"/>
    <property type="match status" value="1"/>
</dbReference>
<evidence type="ECO:0000256" key="4">
    <source>
        <dbReference type="PROSITE-ProRule" id="PRU00433"/>
    </source>
</evidence>
<reference evidence="8" key="1">
    <citation type="journal article" date="2019" name="Int. J. Syst. Evol. Microbiol.">
        <title>The Global Catalogue of Microorganisms (GCM) 10K type strain sequencing project: providing services to taxonomists for standard genome sequencing and annotation.</title>
        <authorList>
            <consortium name="The Broad Institute Genomics Platform"/>
            <consortium name="The Broad Institute Genome Sequencing Center for Infectious Disease"/>
            <person name="Wu L."/>
            <person name="Ma J."/>
        </authorList>
    </citation>
    <scope>NUCLEOTIDE SEQUENCE [LARGE SCALE GENOMIC DNA]</scope>
    <source>
        <strain evidence="8">CGMCC 1.16275</strain>
    </source>
</reference>
<dbReference type="PROSITE" id="PS51007">
    <property type="entry name" value="CYTC"/>
    <property type="match status" value="1"/>
</dbReference>